<evidence type="ECO:0000313" key="2">
    <source>
        <dbReference type="EMBL" id="TQE10008.1"/>
    </source>
</evidence>
<protein>
    <submittedName>
        <fullName evidence="2">Uncharacterized protein</fullName>
    </submittedName>
</protein>
<comment type="caution">
    <text evidence="2">The sequence shown here is derived from an EMBL/GenBank/DDBJ whole genome shotgun (WGS) entry which is preliminary data.</text>
</comment>
<organism evidence="2 3">
    <name type="scientific">Malus baccata</name>
    <name type="common">Siberian crab apple</name>
    <name type="synonym">Pyrus baccata</name>
    <dbReference type="NCBI Taxonomy" id="106549"/>
    <lineage>
        <taxon>Eukaryota</taxon>
        <taxon>Viridiplantae</taxon>
        <taxon>Streptophyta</taxon>
        <taxon>Embryophyta</taxon>
        <taxon>Tracheophyta</taxon>
        <taxon>Spermatophyta</taxon>
        <taxon>Magnoliopsida</taxon>
        <taxon>eudicotyledons</taxon>
        <taxon>Gunneridae</taxon>
        <taxon>Pentapetalae</taxon>
        <taxon>rosids</taxon>
        <taxon>fabids</taxon>
        <taxon>Rosales</taxon>
        <taxon>Rosaceae</taxon>
        <taxon>Amygdaloideae</taxon>
        <taxon>Maleae</taxon>
        <taxon>Malus</taxon>
    </lineage>
</organism>
<feature type="region of interest" description="Disordered" evidence="1">
    <location>
        <begin position="109"/>
        <end position="132"/>
    </location>
</feature>
<accession>A0A540NG46</accession>
<sequence length="132" mass="15188">MTKKNNTKQSENANNGTIGYLKVMPLSKPKLNESREVQSKARSSYKDEYGGVSSHYIENYKAEQFMDKSTGRLGYKQEAKFTSTEKYVDKELGFTTEYQTQVKFKESVYPNKTGSSSSKSHCNNNKNRIDYY</sequence>
<reference evidence="2 3" key="1">
    <citation type="journal article" date="2019" name="G3 (Bethesda)">
        <title>Sequencing of a Wild Apple (Malus baccata) Genome Unravels the Differences Between Cultivated and Wild Apple Species Regarding Disease Resistance and Cold Tolerance.</title>
        <authorList>
            <person name="Chen X."/>
        </authorList>
    </citation>
    <scope>NUCLEOTIDE SEQUENCE [LARGE SCALE GENOMIC DNA]</scope>
    <source>
        <strain evidence="3">cv. Shandingzi</strain>
        <tissue evidence="2">Leaves</tissue>
    </source>
</reference>
<gene>
    <name evidence="2" type="ORF">C1H46_004430</name>
</gene>
<feature type="compositionally biased region" description="Low complexity" evidence="1">
    <location>
        <begin position="111"/>
        <end position="126"/>
    </location>
</feature>
<dbReference type="Proteomes" id="UP000315295">
    <property type="component" value="Unassembled WGS sequence"/>
</dbReference>
<evidence type="ECO:0000256" key="1">
    <source>
        <dbReference type="SAM" id="MobiDB-lite"/>
    </source>
</evidence>
<keyword evidence="3" id="KW-1185">Reference proteome</keyword>
<evidence type="ECO:0000313" key="3">
    <source>
        <dbReference type="Proteomes" id="UP000315295"/>
    </source>
</evidence>
<dbReference type="AlphaFoldDB" id="A0A540NG46"/>
<dbReference type="EMBL" id="VIEB01000050">
    <property type="protein sequence ID" value="TQE10008.1"/>
    <property type="molecule type" value="Genomic_DNA"/>
</dbReference>
<name>A0A540NG46_MALBA</name>
<proteinExistence type="predicted"/>